<evidence type="ECO:0000256" key="2">
    <source>
        <dbReference type="ARBA" id="ARBA00022679"/>
    </source>
</evidence>
<feature type="domain" description="Protein kinase" evidence="8">
    <location>
        <begin position="13"/>
        <end position="294"/>
    </location>
</feature>
<dbReference type="AlphaFoldDB" id="A0A7R9QJX7"/>
<evidence type="ECO:0000259" key="8">
    <source>
        <dbReference type="PROSITE" id="PS50011"/>
    </source>
</evidence>
<dbReference type="InterPro" id="IPR011009">
    <property type="entry name" value="Kinase-like_dom_sf"/>
</dbReference>
<proteinExistence type="predicted"/>
<dbReference type="SUPFAM" id="SSF56112">
    <property type="entry name" value="Protein kinase-like (PK-like)"/>
    <property type="match status" value="1"/>
</dbReference>
<dbReference type="CDD" id="cd14017">
    <property type="entry name" value="STKc_TTBK"/>
    <property type="match status" value="1"/>
</dbReference>
<keyword evidence="1" id="KW-0723">Serine/threonine-protein kinase</keyword>
<evidence type="ECO:0000256" key="4">
    <source>
        <dbReference type="ARBA" id="ARBA00022777"/>
    </source>
</evidence>
<feature type="compositionally biased region" description="Polar residues" evidence="7">
    <location>
        <begin position="371"/>
        <end position="391"/>
    </location>
</feature>
<dbReference type="Proteomes" id="UP000728032">
    <property type="component" value="Unassembled WGS sequence"/>
</dbReference>
<evidence type="ECO:0000256" key="6">
    <source>
        <dbReference type="PROSITE-ProRule" id="PRU10141"/>
    </source>
</evidence>
<dbReference type="PROSITE" id="PS50011">
    <property type="entry name" value="PROTEIN_KINASE_DOM"/>
    <property type="match status" value="1"/>
</dbReference>
<dbReference type="PANTHER" id="PTHR11909">
    <property type="entry name" value="CASEIN KINASE-RELATED"/>
    <property type="match status" value="1"/>
</dbReference>
<dbReference type="Gene3D" id="1.10.510.10">
    <property type="entry name" value="Transferase(Phosphotransferase) domain 1"/>
    <property type="match status" value="1"/>
</dbReference>
<accession>A0A7R9QJX7</accession>
<evidence type="ECO:0000256" key="7">
    <source>
        <dbReference type="SAM" id="MobiDB-lite"/>
    </source>
</evidence>
<dbReference type="InterPro" id="IPR050235">
    <property type="entry name" value="CK1_Ser-Thr_kinase"/>
</dbReference>
<reference evidence="9" key="1">
    <citation type="submission" date="2020-11" db="EMBL/GenBank/DDBJ databases">
        <authorList>
            <person name="Tran Van P."/>
        </authorList>
    </citation>
    <scope>NUCLEOTIDE SEQUENCE</scope>
</reference>
<keyword evidence="5 6" id="KW-0067">ATP-binding</keyword>
<sequence length="573" mass="64750">SLLSAGHVVKERWRVVRRLGGGGFGEIFECVDLSTQQLVALKVESTSQQKQVFVVDSPVTPPLLHPQVLKMEVAVLKKLQTQSQNVCRFIGCGRNERFNYCVMTLLGRNLAELRRSVQHIHQKPAFSLSTALRLAQQILHCIQSIHSIGFLHRDIKPSNFAIGRSEATAKRVFMLDFGLARQYIISNTNEVRPPRVAAGFRGTVRYASVNAHKNREMGRHDDLWSLFYVLIEMVNGSLPWRKVKDKDSVGLMKSSFDHKLLLKHLPQDFRQFLEHIESLQYLDSPNYALLNSIFERAIRRRGVKADDPYDWELLRANADLNAELHETSVGYYSDANAVNADKDKAAAAHTPVLSGHALSQENAKEAPPSARRTTSSEAVVTSPPSATNRQSVFDPKADFSQMTQMNACADELSVRPQNARELQDCRRNVTQYCVSNLWEKSVALNDADDDAQDIDLDDRREAAPEEGVGGGGEPPERRFSSNTYPICKHLLGFRSQSLTELKFFSNDLCFEKKSFKKPILSKSFPQMLPKNCFLWTSVDNLCLISSHIRPQTPTQALEPLLESVARIRKRFFR</sequence>
<evidence type="ECO:0000256" key="3">
    <source>
        <dbReference type="ARBA" id="ARBA00022741"/>
    </source>
</evidence>
<dbReference type="InterPro" id="IPR047916">
    <property type="entry name" value="TTBK_Asator-like_STKc"/>
</dbReference>
<name>A0A7R9QJX7_9ACAR</name>
<dbReference type="EMBL" id="OC917606">
    <property type="protein sequence ID" value="CAD7647531.1"/>
    <property type="molecule type" value="Genomic_DNA"/>
</dbReference>
<keyword evidence="2" id="KW-0808">Transferase</keyword>
<evidence type="ECO:0000313" key="9">
    <source>
        <dbReference type="EMBL" id="CAD7647531.1"/>
    </source>
</evidence>
<dbReference type="PROSITE" id="PS00107">
    <property type="entry name" value="PROTEIN_KINASE_ATP"/>
    <property type="match status" value="1"/>
</dbReference>
<dbReference type="InterPro" id="IPR000719">
    <property type="entry name" value="Prot_kinase_dom"/>
</dbReference>
<evidence type="ECO:0000313" key="10">
    <source>
        <dbReference type="Proteomes" id="UP000728032"/>
    </source>
</evidence>
<evidence type="ECO:0000256" key="5">
    <source>
        <dbReference type="ARBA" id="ARBA00022840"/>
    </source>
</evidence>
<dbReference type="FunFam" id="1.10.510.10:FF:000481">
    <property type="entry name" value="Asator, isoform D"/>
    <property type="match status" value="1"/>
</dbReference>
<dbReference type="EMBL" id="CAJPVJ010002781">
    <property type="protein sequence ID" value="CAG2166782.1"/>
    <property type="molecule type" value="Genomic_DNA"/>
</dbReference>
<keyword evidence="3 6" id="KW-0547">Nucleotide-binding</keyword>
<feature type="binding site" evidence="6">
    <location>
        <position position="42"/>
    </location>
    <ligand>
        <name>ATP</name>
        <dbReference type="ChEBI" id="CHEBI:30616"/>
    </ligand>
</feature>
<dbReference type="GO" id="GO:0005524">
    <property type="term" value="F:ATP binding"/>
    <property type="evidence" value="ECO:0007669"/>
    <property type="project" value="UniProtKB-UniRule"/>
</dbReference>
<organism evidence="9">
    <name type="scientific">Oppiella nova</name>
    <dbReference type="NCBI Taxonomy" id="334625"/>
    <lineage>
        <taxon>Eukaryota</taxon>
        <taxon>Metazoa</taxon>
        <taxon>Ecdysozoa</taxon>
        <taxon>Arthropoda</taxon>
        <taxon>Chelicerata</taxon>
        <taxon>Arachnida</taxon>
        <taxon>Acari</taxon>
        <taxon>Acariformes</taxon>
        <taxon>Sarcoptiformes</taxon>
        <taxon>Oribatida</taxon>
        <taxon>Brachypylina</taxon>
        <taxon>Oppioidea</taxon>
        <taxon>Oppiidae</taxon>
        <taxon>Oppiella</taxon>
    </lineage>
</organism>
<protein>
    <recommendedName>
        <fullName evidence="8">Protein kinase domain-containing protein</fullName>
    </recommendedName>
</protein>
<dbReference type="InterPro" id="IPR017441">
    <property type="entry name" value="Protein_kinase_ATP_BS"/>
</dbReference>
<dbReference type="Pfam" id="PF00069">
    <property type="entry name" value="Pkinase"/>
    <property type="match status" value="1"/>
</dbReference>
<feature type="non-terminal residue" evidence="9">
    <location>
        <position position="1"/>
    </location>
</feature>
<keyword evidence="4" id="KW-0418">Kinase</keyword>
<dbReference type="OrthoDB" id="5979581at2759"/>
<dbReference type="SMART" id="SM00220">
    <property type="entry name" value="S_TKc"/>
    <property type="match status" value="1"/>
</dbReference>
<dbReference type="GO" id="GO:0004674">
    <property type="term" value="F:protein serine/threonine kinase activity"/>
    <property type="evidence" value="ECO:0007669"/>
    <property type="project" value="UniProtKB-KW"/>
</dbReference>
<gene>
    <name evidence="9" type="ORF">ONB1V03_LOCUS6297</name>
</gene>
<keyword evidence="10" id="KW-1185">Reference proteome</keyword>
<evidence type="ECO:0000256" key="1">
    <source>
        <dbReference type="ARBA" id="ARBA00022527"/>
    </source>
</evidence>
<feature type="region of interest" description="Disordered" evidence="7">
    <location>
        <begin position="353"/>
        <end position="392"/>
    </location>
</feature>